<dbReference type="SFLD" id="SFLDS00003">
    <property type="entry name" value="Haloacid_Dehalogenase"/>
    <property type="match status" value="1"/>
</dbReference>
<dbReference type="GO" id="GO:0006564">
    <property type="term" value="P:L-serine biosynthetic process"/>
    <property type="evidence" value="ECO:0007669"/>
    <property type="project" value="UniProtKB-KW"/>
</dbReference>
<dbReference type="GO" id="GO:0000287">
    <property type="term" value="F:magnesium ion binding"/>
    <property type="evidence" value="ECO:0007669"/>
    <property type="project" value="TreeGrafter"/>
</dbReference>
<dbReference type="GO" id="GO:0036424">
    <property type="term" value="F:L-phosphoserine phosphatase activity"/>
    <property type="evidence" value="ECO:0007669"/>
    <property type="project" value="TreeGrafter"/>
</dbReference>
<dbReference type="AlphaFoldDB" id="A0A1F5SWJ1"/>
<evidence type="ECO:0000256" key="10">
    <source>
        <dbReference type="ARBA" id="ARBA00048523"/>
    </source>
</evidence>
<comment type="pathway">
    <text evidence="2">Amino-acid biosynthesis; L-serine biosynthesis; L-serine from 3-phospho-D-glycerate: step 3/3.</text>
</comment>
<evidence type="ECO:0000256" key="6">
    <source>
        <dbReference type="ARBA" id="ARBA00022801"/>
    </source>
</evidence>
<dbReference type="Gene3D" id="3.40.50.1000">
    <property type="entry name" value="HAD superfamily/HAD-like"/>
    <property type="match status" value="1"/>
</dbReference>
<evidence type="ECO:0000313" key="11">
    <source>
        <dbReference type="EMBL" id="OGF31009.1"/>
    </source>
</evidence>
<dbReference type="GO" id="GO:0005737">
    <property type="term" value="C:cytoplasm"/>
    <property type="evidence" value="ECO:0007669"/>
    <property type="project" value="TreeGrafter"/>
</dbReference>
<dbReference type="NCBIfam" id="TIGR01488">
    <property type="entry name" value="HAD-SF-IB"/>
    <property type="match status" value="1"/>
</dbReference>
<dbReference type="InterPro" id="IPR023214">
    <property type="entry name" value="HAD_sf"/>
</dbReference>
<comment type="catalytic activity">
    <reaction evidence="9">
        <text>O-phospho-L-serine + H2O = L-serine + phosphate</text>
        <dbReference type="Rhea" id="RHEA:21208"/>
        <dbReference type="ChEBI" id="CHEBI:15377"/>
        <dbReference type="ChEBI" id="CHEBI:33384"/>
        <dbReference type="ChEBI" id="CHEBI:43474"/>
        <dbReference type="ChEBI" id="CHEBI:57524"/>
        <dbReference type="EC" id="3.1.3.3"/>
    </reaction>
</comment>
<keyword evidence="5" id="KW-0479">Metal-binding</keyword>
<keyword evidence="7" id="KW-0460">Magnesium</keyword>
<reference evidence="11 12" key="1">
    <citation type="journal article" date="2016" name="Nat. Commun.">
        <title>Thousands of microbial genomes shed light on interconnected biogeochemical processes in an aquifer system.</title>
        <authorList>
            <person name="Anantharaman K."/>
            <person name="Brown C.T."/>
            <person name="Hug L.A."/>
            <person name="Sharon I."/>
            <person name="Castelle C.J."/>
            <person name="Probst A.J."/>
            <person name="Thomas B.C."/>
            <person name="Singh A."/>
            <person name="Wilkins M.J."/>
            <person name="Karaoz U."/>
            <person name="Brodie E.L."/>
            <person name="Williams K.H."/>
            <person name="Hubbard S.S."/>
            <person name="Banfield J.F."/>
        </authorList>
    </citation>
    <scope>NUCLEOTIDE SEQUENCE [LARGE SCALE GENOMIC DNA]</scope>
</reference>
<evidence type="ECO:0000256" key="9">
    <source>
        <dbReference type="ARBA" id="ARBA00048138"/>
    </source>
</evidence>
<name>A0A1F5SWJ1_9BACT</name>
<dbReference type="SFLD" id="SFLDG01129">
    <property type="entry name" value="C1.5:_HAD__Beta-PGM__Phosphata"/>
    <property type="match status" value="1"/>
</dbReference>
<evidence type="ECO:0000256" key="2">
    <source>
        <dbReference type="ARBA" id="ARBA00005135"/>
    </source>
</evidence>
<organism evidence="11 12">
    <name type="scientific">Candidatus Falkowbacteria bacterium RIFOXYC2_FULL_36_12</name>
    <dbReference type="NCBI Taxonomy" id="1798002"/>
    <lineage>
        <taxon>Bacteria</taxon>
        <taxon>Candidatus Falkowiibacteriota</taxon>
    </lineage>
</organism>
<dbReference type="Pfam" id="PF00702">
    <property type="entry name" value="Hydrolase"/>
    <property type="match status" value="1"/>
</dbReference>
<evidence type="ECO:0000256" key="8">
    <source>
        <dbReference type="ARBA" id="ARBA00023299"/>
    </source>
</evidence>
<evidence type="ECO:0000256" key="5">
    <source>
        <dbReference type="ARBA" id="ARBA00022723"/>
    </source>
</evidence>
<dbReference type="InterPro" id="IPR050582">
    <property type="entry name" value="HAD-like_SerB"/>
</dbReference>
<dbReference type="Proteomes" id="UP000179001">
    <property type="component" value="Unassembled WGS sequence"/>
</dbReference>
<sequence>MVVFDVDGVLLEVEKGGFKEVAEFLGKEKEVAKLHAEYEKRKNKGPWGLEQLAELFKNYKKTYLLQIASGYIDVRLAKNVKQVISKLKQRKIIVGAISSNPQFILEVLAKKLNLDFVAGNILQYKHNIATGKLKRKVDRYVKPEVLKNYMKKYKVSGKDVVVVGDSITDIPMGEIAGLFIAFNPKNGELEKEADVIINSRDMKSILKYL</sequence>
<dbReference type="InterPro" id="IPR036412">
    <property type="entry name" value="HAD-like_sf"/>
</dbReference>
<dbReference type="PANTHER" id="PTHR43344:SF2">
    <property type="entry name" value="PHOSPHOSERINE PHOSPHATASE"/>
    <property type="match status" value="1"/>
</dbReference>
<dbReference type="EMBL" id="MFGJ01000008">
    <property type="protein sequence ID" value="OGF31009.1"/>
    <property type="molecule type" value="Genomic_DNA"/>
</dbReference>
<protein>
    <recommendedName>
        <fullName evidence="3">phosphoserine phosphatase</fullName>
        <ecNumber evidence="3">3.1.3.3</ecNumber>
    </recommendedName>
</protein>
<evidence type="ECO:0000256" key="1">
    <source>
        <dbReference type="ARBA" id="ARBA00001946"/>
    </source>
</evidence>
<evidence type="ECO:0000256" key="3">
    <source>
        <dbReference type="ARBA" id="ARBA00012640"/>
    </source>
</evidence>
<dbReference type="PANTHER" id="PTHR43344">
    <property type="entry name" value="PHOSPHOSERINE PHOSPHATASE"/>
    <property type="match status" value="1"/>
</dbReference>
<gene>
    <name evidence="11" type="ORF">A2478_01035</name>
</gene>
<dbReference type="SUPFAM" id="SSF56784">
    <property type="entry name" value="HAD-like"/>
    <property type="match status" value="1"/>
</dbReference>
<proteinExistence type="predicted"/>
<accession>A0A1F5SWJ1</accession>
<evidence type="ECO:0000256" key="7">
    <source>
        <dbReference type="ARBA" id="ARBA00022842"/>
    </source>
</evidence>
<dbReference type="EC" id="3.1.3.3" evidence="3"/>
<dbReference type="STRING" id="1798002.A2478_01035"/>
<comment type="catalytic activity">
    <reaction evidence="10">
        <text>O-phospho-D-serine + H2O = D-serine + phosphate</text>
        <dbReference type="Rhea" id="RHEA:24873"/>
        <dbReference type="ChEBI" id="CHEBI:15377"/>
        <dbReference type="ChEBI" id="CHEBI:35247"/>
        <dbReference type="ChEBI" id="CHEBI:43474"/>
        <dbReference type="ChEBI" id="CHEBI:58680"/>
        <dbReference type="EC" id="3.1.3.3"/>
    </reaction>
</comment>
<comment type="cofactor">
    <cofactor evidence="1">
        <name>Mg(2+)</name>
        <dbReference type="ChEBI" id="CHEBI:18420"/>
    </cofactor>
</comment>
<keyword evidence="8" id="KW-0718">Serine biosynthesis</keyword>
<evidence type="ECO:0000256" key="4">
    <source>
        <dbReference type="ARBA" id="ARBA00022605"/>
    </source>
</evidence>
<comment type="caution">
    <text evidence="11">The sequence shown here is derived from an EMBL/GenBank/DDBJ whole genome shotgun (WGS) entry which is preliminary data.</text>
</comment>
<keyword evidence="6" id="KW-0378">Hydrolase</keyword>
<evidence type="ECO:0000313" key="12">
    <source>
        <dbReference type="Proteomes" id="UP000179001"/>
    </source>
</evidence>
<keyword evidence="4" id="KW-0028">Amino-acid biosynthesis</keyword>